<dbReference type="Pfam" id="PF10615">
    <property type="entry name" value="DUF2470"/>
    <property type="match status" value="1"/>
</dbReference>
<dbReference type="InterPro" id="IPR019595">
    <property type="entry name" value="DUF2470"/>
</dbReference>
<dbReference type="AlphaFoldDB" id="A0A2H3P3Q3"/>
<sequence>MHLRTTPAAPICFMHLRGLAISHRARSPYACRYMSFSTAAPRIINHMNEDHADALRLYVRAFSDAVPNGPVRMTGIDADTMTLHLASSDTTVRIPFDPPLESADDAHTRLVQMVQEARATLDDHDASAS</sequence>
<evidence type="ECO:0000259" key="1">
    <source>
        <dbReference type="Pfam" id="PF10615"/>
    </source>
</evidence>
<feature type="domain" description="DUF2470" evidence="1">
    <location>
        <begin position="41"/>
        <end position="113"/>
    </location>
</feature>
<dbReference type="InterPro" id="IPR037119">
    <property type="entry name" value="Haem_oxidase_HugZ-like_sf"/>
</dbReference>
<name>A0A2H3P3Q3_9BACT</name>
<dbReference type="SUPFAM" id="SSF50475">
    <property type="entry name" value="FMN-binding split barrel"/>
    <property type="match status" value="1"/>
</dbReference>
<dbReference type="EMBL" id="PDEP01000010">
    <property type="protein sequence ID" value="PEN06052.1"/>
    <property type="molecule type" value="Genomic_DNA"/>
</dbReference>
<accession>A0A2H3P3Q3</accession>
<dbReference type="OrthoDB" id="9814594at2"/>
<gene>
    <name evidence="2" type="ORF">CRI93_11270</name>
</gene>
<protein>
    <recommendedName>
        <fullName evidence="1">DUF2470 domain-containing protein</fullName>
    </recommendedName>
</protein>
<dbReference type="PANTHER" id="PTHR37783:SF1">
    <property type="entry name" value="MEMBRANE PROTEIN, PUTATIVE (AFU_ORTHOLOGUE AFUA_1G04315)-RELATED"/>
    <property type="match status" value="1"/>
</dbReference>
<dbReference type="PANTHER" id="PTHR37783">
    <property type="entry name" value="MEMBRANE PROTEIN, PUTATIVE (AFU_ORTHOLOGUE AFUA_1G04315)-RELATED"/>
    <property type="match status" value="1"/>
</dbReference>
<proteinExistence type="predicted"/>
<reference evidence="2 3" key="1">
    <citation type="submission" date="2017-10" db="EMBL/GenBank/DDBJ databases">
        <title>Draft genome of Longimonas halophila.</title>
        <authorList>
            <person name="Goh K.M."/>
            <person name="Shamsir M.S."/>
            <person name="Lim S.W."/>
        </authorList>
    </citation>
    <scope>NUCLEOTIDE SEQUENCE [LARGE SCALE GENOMIC DNA]</scope>
    <source>
        <strain evidence="2 3">KCTC 42399</strain>
    </source>
</reference>
<evidence type="ECO:0000313" key="2">
    <source>
        <dbReference type="EMBL" id="PEN06052.1"/>
    </source>
</evidence>
<organism evidence="2 3">
    <name type="scientific">Longimonas halophila</name>
    <dbReference type="NCBI Taxonomy" id="1469170"/>
    <lineage>
        <taxon>Bacteria</taxon>
        <taxon>Pseudomonadati</taxon>
        <taxon>Rhodothermota</taxon>
        <taxon>Rhodothermia</taxon>
        <taxon>Rhodothermales</taxon>
        <taxon>Salisaetaceae</taxon>
        <taxon>Longimonas</taxon>
    </lineage>
</organism>
<dbReference type="Proteomes" id="UP000221024">
    <property type="component" value="Unassembled WGS sequence"/>
</dbReference>
<dbReference type="Gene3D" id="3.20.180.10">
    <property type="entry name" value="PNP-oxidase-like"/>
    <property type="match status" value="1"/>
</dbReference>
<keyword evidence="3" id="KW-1185">Reference proteome</keyword>
<evidence type="ECO:0000313" key="3">
    <source>
        <dbReference type="Proteomes" id="UP000221024"/>
    </source>
</evidence>
<comment type="caution">
    <text evidence="2">The sequence shown here is derived from an EMBL/GenBank/DDBJ whole genome shotgun (WGS) entry which is preliminary data.</text>
</comment>